<feature type="domain" description="Glycosyl hydrolase family 13 catalytic" evidence="5">
    <location>
        <begin position="10"/>
        <end position="420"/>
    </location>
</feature>
<evidence type="ECO:0000256" key="3">
    <source>
        <dbReference type="ARBA" id="ARBA00023295"/>
    </source>
</evidence>
<evidence type="ECO:0000313" key="6">
    <source>
        <dbReference type="EMBL" id="MBB5234140.1"/>
    </source>
</evidence>
<comment type="similarity">
    <text evidence="1">Belongs to the glycosyl hydrolase 13 family.</text>
</comment>
<evidence type="ECO:0000256" key="1">
    <source>
        <dbReference type="ARBA" id="ARBA00008061"/>
    </source>
</evidence>
<dbReference type="Pfam" id="PF16657">
    <property type="entry name" value="Malt_amylase_C"/>
    <property type="match status" value="1"/>
</dbReference>
<evidence type="ECO:0000256" key="2">
    <source>
        <dbReference type="ARBA" id="ARBA00022801"/>
    </source>
</evidence>
<dbReference type="FunFam" id="3.20.20.80:FF:000064">
    <property type="entry name" value="Oligo-1,6-glucosidase"/>
    <property type="match status" value="2"/>
</dbReference>
<gene>
    <name evidence="6" type="ORF">HNQ09_001578</name>
</gene>
<name>A0A7W8LQ18_9DEIO</name>
<proteinExistence type="inferred from homology"/>
<dbReference type="InterPro" id="IPR032091">
    <property type="entry name" value="Malt_amylase-like_C"/>
</dbReference>
<dbReference type="PANTHER" id="PTHR10357:SF184">
    <property type="entry name" value="OLIGO-1,6-GLUCOSIDASE 1"/>
    <property type="match status" value="1"/>
</dbReference>
<keyword evidence="7" id="KW-1185">Reference proteome</keyword>
<sequence>MWWKESVVYQIYPRSFRDSNGDGIGDLRGITGKLDYLQQLGVDVLWLCPIYDSPNDDGGYDIRDYCAILPEFGTMRDFDDLLADVHARGMKLIMDLVVNHTSDEHPWFQAARSSRDSLFRDYYIWRPGRHGGPPNNWASHFGGSAWTYDETTDEYYLHLFSTRQPDLNWENPRVREDIYAMMRFWLEKGVDGWRMDTINMLSKPPELPDAAPRAGQAYILAEEHFLNGPRLMEYLREMRDRVLSPYDVLTVGETPGVTPELGAAYTHETEGVLSMLFQFEHMGLDSDPTHPTPKWTKVPWALSDLKRITTRWQQALHGQGWNSLYLSNHDVPRLVSRFGDDGAYRVPSAKLLATFLHTLQGTPYVYQGDEIGMTNVQFSRIEEYRDIDALNHYQEQVVERHRDPAEVLRDIHAKGRDNARTPMHWDASPHAGFTTGTPWIGVNPNHTEINVEAALRDPDSIFWYVRDLIRLRRTHRVMVDGRYDLHLPDHPSIYAYTRTDEHQQMLVVLNFSAAPVVVDVPQEVRRPATRLLLANYLAPGHLEPTLELRAFEARVYLTSLEPRHSTGDDGAQDLPDALVRLPGGSSHDQRSLSAGWQASKCGVRAAVSWNRSDSGGVK</sequence>
<dbReference type="Gene3D" id="3.90.400.10">
    <property type="entry name" value="Oligo-1,6-glucosidase, Domain 2"/>
    <property type="match status" value="1"/>
</dbReference>
<dbReference type="InterPro" id="IPR017853">
    <property type="entry name" value="GH"/>
</dbReference>
<protein>
    <submittedName>
        <fullName evidence="6">Oligo-1,6-glucosidase</fullName>
        <ecNumber evidence="6">3.2.1.10</ecNumber>
    </submittedName>
</protein>
<dbReference type="FunFam" id="3.90.400.10:FF:000002">
    <property type="entry name" value="Sucrose isomerase"/>
    <property type="match status" value="1"/>
</dbReference>
<dbReference type="InterPro" id="IPR006047">
    <property type="entry name" value="GH13_cat_dom"/>
</dbReference>
<keyword evidence="3 6" id="KW-0326">Glycosidase</keyword>
<dbReference type="GO" id="GO:0004556">
    <property type="term" value="F:alpha-amylase activity"/>
    <property type="evidence" value="ECO:0007669"/>
    <property type="project" value="TreeGrafter"/>
</dbReference>
<comment type="caution">
    <text evidence="6">The sequence shown here is derived from an EMBL/GenBank/DDBJ whole genome shotgun (WGS) entry which is preliminary data.</text>
</comment>
<dbReference type="Pfam" id="PF00128">
    <property type="entry name" value="Alpha-amylase"/>
    <property type="match status" value="1"/>
</dbReference>
<dbReference type="CDD" id="cd11333">
    <property type="entry name" value="AmyAc_SI_OligoGlu_DGase"/>
    <property type="match status" value="1"/>
</dbReference>
<dbReference type="InterPro" id="IPR045857">
    <property type="entry name" value="O16G_dom_2"/>
</dbReference>
<dbReference type="GO" id="GO:0009313">
    <property type="term" value="P:oligosaccharide catabolic process"/>
    <property type="evidence" value="ECO:0007669"/>
    <property type="project" value="TreeGrafter"/>
</dbReference>
<dbReference type="PANTHER" id="PTHR10357">
    <property type="entry name" value="ALPHA-AMYLASE FAMILY MEMBER"/>
    <property type="match status" value="1"/>
</dbReference>
<dbReference type="SUPFAM" id="SSF51011">
    <property type="entry name" value="Glycosyl hydrolase domain"/>
    <property type="match status" value="1"/>
</dbReference>
<evidence type="ECO:0000259" key="5">
    <source>
        <dbReference type="SMART" id="SM00642"/>
    </source>
</evidence>
<evidence type="ECO:0000313" key="7">
    <source>
        <dbReference type="Proteomes" id="UP000525389"/>
    </source>
</evidence>
<dbReference type="SUPFAM" id="SSF51445">
    <property type="entry name" value="(Trans)glycosidases"/>
    <property type="match status" value="1"/>
</dbReference>
<dbReference type="RefSeq" id="WP_184027605.1">
    <property type="nucleotide sequence ID" value="NZ_JACHFN010000005.1"/>
</dbReference>
<organism evidence="6 7">
    <name type="scientific">Deinococcus budaensis</name>
    <dbReference type="NCBI Taxonomy" id="1665626"/>
    <lineage>
        <taxon>Bacteria</taxon>
        <taxon>Thermotogati</taxon>
        <taxon>Deinococcota</taxon>
        <taxon>Deinococci</taxon>
        <taxon>Deinococcales</taxon>
        <taxon>Deinococcaceae</taxon>
        <taxon>Deinococcus</taxon>
    </lineage>
</organism>
<feature type="region of interest" description="Disordered" evidence="4">
    <location>
        <begin position="562"/>
        <end position="593"/>
    </location>
</feature>
<dbReference type="Gene3D" id="3.20.20.80">
    <property type="entry name" value="Glycosidases"/>
    <property type="match status" value="1"/>
</dbReference>
<accession>A0A7W8LQ18</accession>
<dbReference type="AlphaFoldDB" id="A0A7W8LQ18"/>
<keyword evidence="2 6" id="KW-0378">Hydrolase</keyword>
<dbReference type="EC" id="3.2.1.10" evidence="6"/>
<dbReference type="NCBIfam" id="NF008183">
    <property type="entry name" value="PRK10933.1"/>
    <property type="match status" value="1"/>
</dbReference>
<dbReference type="FunFam" id="2.60.40.1180:FF:000007">
    <property type="entry name" value="Sucrose isomerase"/>
    <property type="match status" value="1"/>
</dbReference>
<dbReference type="GO" id="GO:0004574">
    <property type="term" value="F:oligo-1,6-glucosidase activity"/>
    <property type="evidence" value="ECO:0007669"/>
    <property type="project" value="UniProtKB-EC"/>
</dbReference>
<dbReference type="Proteomes" id="UP000525389">
    <property type="component" value="Unassembled WGS sequence"/>
</dbReference>
<dbReference type="Gene3D" id="2.60.40.1180">
    <property type="entry name" value="Golgi alpha-mannosidase II"/>
    <property type="match status" value="1"/>
</dbReference>
<evidence type="ECO:0000256" key="4">
    <source>
        <dbReference type="SAM" id="MobiDB-lite"/>
    </source>
</evidence>
<dbReference type="EMBL" id="JACHFN010000005">
    <property type="protein sequence ID" value="MBB5234140.1"/>
    <property type="molecule type" value="Genomic_DNA"/>
</dbReference>
<dbReference type="InterPro" id="IPR013780">
    <property type="entry name" value="Glyco_hydro_b"/>
</dbReference>
<dbReference type="SMART" id="SM00642">
    <property type="entry name" value="Aamy"/>
    <property type="match status" value="1"/>
</dbReference>
<reference evidence="6 7" key="1">
    <citation type="submission" date="2020-08" db="EMBL/GenBank/DDBJ databases">
        <title>Genomic Encyclopedia of Type Strains, Phase IV (KMG-IV): sequencing the most valuable type-strain genomes for metagenomic binning, comparative biology and taxonomic classification.</title>
        <authorList>
            <person name="Goeker M."/>
        </authorList>
    </citation>
    <scope>NUCLEOTIDE SEQUENCE [LARGE SCALE GENOMIC DNA]</scope>
    <source>
        <strain evidence="6 7">DSM 101791</strain>
    </source>
</reference>